<dbReference type="Proteomes" id="UP001143328">
    <property type="component" value="Unassembled WGS sequence"/>
</dbReference>
<evidence type="ECO:0000313" key="1">
    <source>
        <dbReference type="EMBL" id="GLK90190.1"/>
    </source>
</evidence>
<dbReference type="EMBL" id="BSFN01000009">
    <property type="protein sequence ID" value="GLK90190.1"/>
    <property type="molecule type" value="Genomic_DNA"/>
</dbReference>
<organism evidence="1 2">
    <name type="scientific">Pseudomonas turukhanskensis</name>
    <dbReference type="NCBI Taxonomy" id="1806536"/>
    <lineage>
        <taxon>Bacteria</taxon>
        <taxon>Pseudomonadati</taxon>
        <taxon>Pseudomonadota</taxon>
        <taxon>Gammaproteobacteria</taxon>
        <taxon>Pseudomonadales</taxon>
        <taxon>Pseudomonadaceae</taxon>
        <taxon>Pseudomonas</taxon>
    </lineage>
</organism>
<name>A0A9W6NGV0_9PSED</name>
<dbReference type="Gene3D" id="3.30.2310.20">
    <property type="entry name" value="RelE-like"/>
    <property type="match status" value="1"/>
</dbReference>
<dbReference type="InterPro" id="IPR007711">
    <property type="entry name" value="HigB-1"/>
</dbReference>
<proteinExistence type="predicted"/>
<comment type="caution">
    <text evidence="1">The sequence shown here is derived from an EMBL/GenBank/DDBJ whole genome shotgun (WGS) entry which is preliminary data.</text>
</comment>
<dbReference type="PANTHER" id="PTHR40266">
    <property type="entry name" value="TOXIN HIGB-1"/>
    <property type="match status" value="1"/>
</dbReference>
<dbReference type="RefSeq" id="WP_271196372.1">
    <property type="nucleotide sequence ID" value="NZ_BSFN01000009.1"/>
</dbReference>
<reference evidence="1" key="1">
    <citation type="journal article" date="2014" name="Int. J. Syst. Evol. Microbiol.">
        <title>Complete genome sequence of Corynebacterium casei LMG S-19264T (=DSM 44701T), isolated from a smear-ripened cheese.</title>
        <authorList>
            <consortium name="US DOE Joint Genome Institute (JGI-PGF)"/>
            <person name="Walter F."/>
            <person name="Albersmeier A."/>
            <person name="Kalinowski J."/>
            <person name="Ruckert C."/>
        </authorList>
    </citation>
    <scope>NUCLEOTIDE SEQUENCE</scope>
    <source>
        <strain evidence="1">VKM B-2935</strain>
    </source>
</reference>
<accession>A0A9W6NGV0</accession>
<protein>
    <submittedName>
        <fullName evidence="1">Protein killer protein</fullName>
    </submittedName>
</protein>
<dbReference type="PANTHER" id="PTHR40266:SF2">
    <property type="entry name" value="TOXIN HIGB-1"/>
    <property type="match status" value="1"/>
</dbReference>
<dbReference type="SUPFAM" id="SSF143011">
    <property type="entry name" value="RelE-like"/>
    <property type="match status" value="1"/>
</dbReference>
<keyword evidence="2" id="KW-1185">Reference proteome</keyword>
<evidence type="ECO:0000313" key="2">
    <source>
        <dbReference type="Proteomes" id="UP001143328"/>
    </source>
</evidence>
<reference evidence="1" key="2">
    <citation type="submission" date="2023-01" db="EMBL/GenBank/DDBJ databases">
        <authorList>
            <person name="Sun Q."/>
            <person name="Evtushenko L."/>
        </authorList>
    </citation>
    <scope>NUCLEOTIDE SEQUENCE</scope>
    <source>
        <strain evidence="1">VKM B-2935</strain>
    </source>
</reference>
<sequence>MIVHFACRDTQALFETGGSRRWNHILNVATRKLAMVHAAVELRDLRAPPGNMLEGLLGNKAGQHSIRINAQFRICFVWTEAGPTHVEIVDYH</sequence>
<dbReference type="Pfam" id="PF05015">
    <property type="entry name" value="HigB-like_toxin"/>
    <property type="match status" value="1"/>
</dbReference>
<gene>
    <name evidence="1" type="ORF">GCM10017655_32520</name>
</gene>
<dbReference type="InterPro" id="IPR035093">
    <property type="entry name" value="RelE/ParE_toxin_dom_sf"/>
</dbReference>
<dbReference type="AlphaFoldDB" id="A0A9W6NGV0"/>